<name>A0A918PNF6_9BACT</name>
<accession>A0A918PNF6</accession>
<evidence type="ECO:0000313" key="3">
    <source>
        <dbReference type="Proteomes" id="UP000619457"/>
    </source>
</evidence>
<dbReference type="Gene3D" id="3.40.50.2000">
    <property type="entry name" value="Glycogen Phosphorylase B"/>
    <property type="match status" value="3"/>
</dbReference>
<dbReference type="InterPro" id="IPR028098">
    <property type="entry name" value="Glyco_trans_4-like_N"/>
</dbReference>
<dbReference type="Pfam" id="PF13477">
    <property type="entry name" value="Glyco_trans_4_2"/>
    <property type="match status" value="1"/>
</dbReference>
<reference evidence="2" key="1">
    <citation type="journal article" date="2014" name="Int. J. Syst. Evol. Microbiol.">
        <title>Complete genome sequence of Corynebacterium casei LMG S-19264T (=DSM 44701T), isolated from a smear-ripened cheese.</title>
        <authorList>
            <consortium name="US DOE Joint Genome Institute (JGI-PGF)"/>
            <person name="Walter F."/>
            <person name="Albersmeier A."/>
            <person name="Kalinowski J."/>
            <person name="Ruckert C."/>
        </authorList>
    </citation>
    <scope>NUCLEOTIDE SEQUENCE</scope>
    <source>
        <strain evidence="2">KCTC 12368</strain>
    </source>
</reference>
<feature type="domain" description="Glycosyltransferase subfamily 4-like N-terminal" evidence="1">
    <location>
        <begin position="40"/>
        <end position="155"/>
    </location>
</feature>
<dbReference type="EMBL" id="BMWX01000001">
    <property type="protein sequence ID" value="GGZ14927.1"/>
    <property type="molecule type" value="Genomic_DNA"/>
</dbReference>
<dbReference type="PANTHER" id="PTHR45947:SF15">
    <property type="entry name" value="TEICHURONIC ACID BIOSYNTHESIS GLYCOSYLTRANSFERASE TUAC-RELATED"/>
    <property type="match status" value="1"/>
</dbReference>
<evidence type="ECO:0000313" key="2">
    <source>
        <dbReference type="EMBL" id="GGZ14927.1"/>
    </source>
</evidence>
<dbReference type="PANTHER" id="PTHR45947">
    <property type="entry name" value="SULFOQUINOVOSYL TRANSFERASE SQD2"/>
    <property type="match status" value="1"/>
</dbReference>
<reference evidence="2" key="2">
    <citation type="submission" date="2020-09" db="EMBL/GenBank/DDBJ databases">
        <authorList>
            <person name="Sun Q."/>
            <person name="Kim S."/>
        </authorList>
    </citation>
    <scope>NUCLEOTIDE SEQUENCE</scope>
    <source>
        <strain evidence="2">KCTC 12368</strain>
    </source>
</reference>
<evidence type="ECO:0000259" key="1">
    <source>
        <dbReference type="Pfam" id="PF13477"/>
    </source>
</evidence>
<comment type="caution">
    <text evidence="2">The sequence shown here is derived from an EMBL/GenBank/DDBJ whole genome shotgun (WGS) entry which is preliminary data.</text>
</comment>
<dbReference type="AlphaFoldDB" id="A0A918PNF6"/>
<organism evidence="2 3">
    <name type="scientific">Echinicola pacifica</name>
    <dbReference type="NCBI Taxonomy" id="346377"/>
    <lineage>
        <taxon>Bacteria</taxon>
        <taxon>Pseudomonadati</taxon>
        <taxon>Bacteroidota</taxon>
        <taxon>Cytophagia</taxon>
        <taxon>Cytophagales</taxon>
        <taxon>Cyclobacteriaceae</taxon>
        <taxon>Echinicola</taxon>
    </lineage>
</organism>
<keyword evidence="3" id="KW-1185">Reference proteome</keyword>
<dbReference type="Proteomes" id="UP000619457">
    <property type="component" value="Unassembled WGS sequence"/>
</dbReference>
<sequence length="347" mass="39173">MEYAKNLSTTIPAIQEVHKPVDLPIKREMKVLFVSSGNLKNFDVAPFIKVQGDSLLNENIEVNYFRVVGKGAKGYYSNIKRLREHLKSNSYDIIHAHFTLSAWVAVLARPKAPIVLSLMGTDAYGRVQKLSQNKPSLNYLTVLSLMIQPFVTKIISKSPNIEEVVWQKKKSYLLPNGVNTEKFYPSQEDFRGELGLEPGKKYVLFLGNQTDPRKNYALLKPLKEKLEAEGIEIVAPYPVSHDKIFKYLNSVDALVMCSLQEGSPNVVKEAMACNCKGIFTDVGDVRYLIEDTRGYEITDFNSDDLFKKAVSVVNAKECDGRKRLIQLRLSLPEVANKLKNIYSSAFN</sequence>
<dbReference type="Pfam" id="PF13692">
    <property type="entry name" value="Glyco_trans_1_4"/>
    <property type="match status" value="1"/>
</dbReference>
<dbReference type="InterPro" id="IPR050194">
    <property type="entry name" value="Glycosyltransferase_grp1"/>
</dbReference>
<dbReference type="GO" id="GO:0016757">
    <property type="term" value="F:glycosyltransferase activity"/>
    <property type="evidence" value="ECO:0007669"/>
    <property type="project" value="TreeGrafter"/>
</dbReference>
<protein>
    <recommendedName>
        <fullName evidence="1">Glycosyltransferase subfamily 4-like N-terminal domain-containing protein</fullName>
    </recommendedName>
</protein>
<dbReference type="RefSeq" id="WP_018474393.1">
    <property type="nucleotide sequence ID" value="NZ_BMWX01000001.1"/>
</dbReference>
<gene>
    <name evidence="2" type="ORF">GCM10007049_03680</name>
</gene>
<dbReference type="SUPFAM" id="SSF53756">
    <property type="entry name" value="UDP-Glycosyltransferase/glycogen phosphorylase"/>
    <property type="match status" value="1"/>
</dbReference>
<proteinExistence type="predicted"/>